<evidence type="ECO:0000313" key="3">
    <source>
        <dbReference type="Proteomes" id="UP000309170"/>
    </source>
</evidence>
<dbReference type="InterPro" id="IPR041685">
    <property type="entry name" value="AAA_GajA/Old/RecF-like"/>
</dbReference>
<dbReference type="PANTHER" id="PTHR43581:SF4">
    <property type="entry name" value="ATP_GTP PHOSPHATASE"/>
    <property type="match status" value="1"/>
</dbReference>
<sequence length="151" mass="17647">MYIPKSPYISRIKIKNFRNIHEVDINLSHKQIIIGENNVGKTNLLRAIQIILDPTLSDEDRFLLDTDFFDGLSEPMKNGEQVEISIELQGYEHNKAILSILDAATVATKPPTIRLTYKYFPTKKEDGTYDYQFIIYQGDKEEIPFNHYHRR</sequence>
<dbReference type="PANTHER" id="PTHR43581">
    <property type="entry name" value="ATP/GTP PHOSPHATASE"/>
    <property type="match status" value="1"/>
</dbReference>
<dbReference type="AlphaFoldDB" id="A0A9X9EPZ2"/>
<dbReference type="RefSeq" id="WP_137024805.1">
    <property type="nucleotide sequence ID" value="NZ_SZNT01000807.1"/>
</dbReference>
<gene>
    <name evidence="2" type="ORF">FC678_25945</name>
</gene>
<comment type="caution">
    <text evidence="2">The sequence shown here is derived from an EMBL/GenBank/DDBJ whole genome shotgun (WGS) entry which is preliminary data.</text>
</comment>
<dbReference type="SUPFAM" id="SSF52540">
    <property type="entry name" value="P-loop containing nucleoside triphosphate hydrolases"/>
    <property type="match status" value="1"/>
</dbReference>
<protein>
    <submittedName>
        <fullName evidence="2">DUF2813 domain-containing protein</fullName>
    </submittedName>
</protein>
<reference evidence="2 3" key="1">
    <citation type="journal article" date="2019" name="Environ. Microbiol.">
        <title>An active ?-lactamase is a part of an orchestrated cell wall stress resistance network of Bacillus subtilis and related rhizosphere species.</title>
        <authorList>
            <person name="Bucher T."/>
            <person name="Keren-Paz A."/>
            <person name="Hausser J."/>
            <person name="Olender T."/>
            <person name="Cytryn E."/>
            <person name="Kolodkin-Gal I."/>
        </authorList>
    </citation>
    <scope>NUCLEOTIDE SEQUENCE [LARGE SCALE GENOMIC DNA]</scope>
    <source>
        <strain evidence="2 3">I4</strain>
    </source>
</reference>
<evidence type="ECO:0000313" key="2">
    <source>
        <dbReference type="EMBL" id="TKH00548.1"/>
    </source>
</evidence>
<dbReference type="Pfam" id="PF13175">
    <property type="entry name" value="AAA_15"/>
    <property type="match status" value="1"/>
</dbReference>
<accession>A0A9X9EPZ2</accession>
<dbReference type="InterPro" id="IPR051396">
    <property type="entry name" value="Bact_Antivir_Def_Nuclease"/>
</dbReference>
<feature type="domain" description="Endonuclease GajA/Old nuclease/RecF-like AAA" evidence="1">
    <location>
        <begin position="8"/>
        <end position="107"/>
    </location>
</feature>
<dbReference type="EMBL" id="SZNT01000807">
    <property type="protein sequence ID" value="TKH00548.1"/>
    <property type="molecule type" value="Genomic_DNA"/>
</dbReference>
<dbReference type="Gene3D" id="3.40.50.300">
    <property type="entry name" value="P-loop containing nucleotide triphosphate hydrolases"/>
    <property type="match status" value="1"/>
</dbReference>
<dbReference type="Proteomes" id="UP000309170">
    <property type="component" value="Unassembled WGS sequence"/>
</dbReference>
<organism evidence="2 3">
    <name type="scientific">Peribacillus simplex</name>
    <dbReference type="NCBI Taxonomy" id="1478"/>
    <lineage>
        <taxon>Bacteria</taxon>
        <taxon>Bacillati</taxon>
        <taxon>Bacillota</taxon>
        <taxon>Bacilli</taxon>
        <taxon>Bacillales</taxon>
        <taxon>Bacillaceae</taxon>
        <taxon>Peribacillus</taxon>
    </lineage>
</organism>
<dbReference type="InterPro" id="IPR027417">
    <property type="entry name" value="P-loop_NTPase"/>
</dbReference>
<feature type="non-terminal residue" evidence="2">
    <location>
        <position position="151"/>
    </location>
</feature>
<name>A0A9X9EPZ2_9BACI</name>
<proteinExistence type="predicted"/>
<evidence type="ECO:0000259" key="1">
    <source>
        <dbReference type="Pfam" id="PF13175"/>
    </source>
</evidence>